<evidence type="ECO:0000313" key="2">
    <source>
        <dbReference type="EMBL" id="KAA2381291.1"/>
    </source>
</evidence>
<feature type="compositionally biased region" description="Acidic residues" evidence="1">
    <location>
        <begin position="79"/>
        <end position="92"/>
    </location>
</feature>
<dbReference type="RefSeq" id="WP_130064506.1">
    <property type="nucleotide sequence ID" value="NZ_JADMQE010000005.1"/>
</dbReference>
<proteinExistence type="predicted"/>
<organism evidence="2 3">
    <name type="scientific">Alistipes onderdonkii</name>
    <dbReference type="NCBI Taxonomy" id="328813"/>
    <lineage>
        <taxon>Bacteria</taxon>
        <taxon>Pseudomonadati</taxon>
        <taxon>Bacteroidota</taxon>
        <taxon>Bacteroidia</taxon>
        <taxon>Bacteroidales</taxon>
        <taxon>Rikenellaceae</taxon>
        <taxon>Alistipes</taxon>
    </lineage>
</organism>
<feature type="region of interest" description="Disordered" evidence="1">
    <location>
        <begin position="165"/>
        <end position="196"/>
    </location>
</feature>
<evidence type="ECO:0000313" key="3">
    <source>
        <dbReference type="Proteomes" id="UP000322940"/>
    </source>
</evidence>
<dbReference type="AlphaFoldDB" id="A0A5B3H5P4"/>
<feature type="region of interest" description="Disordered" evidence="1">
    <location>
        <begin position="58"/>
        <end position="100"/>
    </location>
</feature>
<reference evidence="2 3" key="1">
    <citation type="journal article" date="2019" name="Nat. Med.">
        <title>A library of human gut bacterial isolates paired with longitudinal multiomics data enables mechanistic microbiome research.</title>
        <authorList>
            <person name="Poyet M."/>
            <person name="Groussin M."/>
            <person name="Gibbons S.M."/>
            <person name="Avila-Pacheco J."/>
            <person name="Jiang X."/>
            <person name="Kearney S.M."/>
            <person name="Perrotta A.R."/>
            <person name="Berdy B."/>
            <person name="Zhao S."/>
            <person name="Lieberman T.D."/>
            <person name="Swanson P.K."/>
            <person name="Smith M."/>
            <person name="Roesemann S."/>
            <person name="Alexander J.E."/>
            <person name="Rich S.A."/>
            <person name="Livny J."/>
            <person name="Vlamakis H."/>
            <person name="Clish C."/>
            <person name="Bullock K."/>
            <person name="Deik A."/>
            <person name="Scott J."/>
            <person name="Pierce K.A."/>
            <person name="Xavier R.J."/>
            <person name="Alm E.J."/>
        </authorList>
    </citation>
    <scope>NUCLEOTIDE SEQUENCE [LARGE SCALE GENOMIC DNA]</scope>
    <source>
        <strain evidence="2 3">BIOML-A266</strain>
    </source>
</reference>
<gene>
    <name evidence="2" type="ORF">F2Y10_02060</name>
</gene>
<feature type="compositionally biased region" description="Basic and acidic residues" evidence="1">
    <location>
        <begin position="170"/>
        <end position="188"/>
    </location>
</feature>
<sequence length="196" mass="21790">MKKKFRKLLSEKCKDMGLTDKALDDLVEIGAEGLADDASDEDIAAKVDSLVPYAKAMQGEITRKTQRPKPQSKKPQSNDEGEDEGGNEDEAPEWFKPFQKKLTDLETENAALKAEKAKTTRQAEISAKAKKLGIPDYLMKRVSFAEDADLDKELADYKQELVTNNLMPKEQAHETGSSKEAMEADAKAWAESLPNK</sequence>
<name>A0A5B3H5P4_9BACT</name>
<dbReference type="Proteomes" id="UP000322940">
    <property type="component" value="Unassembled WGS sequence"/>
</dbReference>
<evidence type="ECO:0000256" key="1">
    <source>
        <dbReference type="SAM" id="MobiDB-lite"/>
    </source>
</evidence>
<protein>
    <recommendedName>
        <fullName evidence="4">DUF4355 domain-containing protein</fullName>
    </recommendedName>
</protein>
<dbReference type="EMBL" id="VVXH01000001">
    <property type="protein sequence ID" value="KAA2381291.1"/>
    <property type="molecule type" value="Genomic_DNA"/>
</dbReference>
<comment type="caution">
    <text evidence="2">The sequence shown here is derived from an EMBL/GenBank/DDBJ whole genome shotgun (WGS) entry which is preliminary data.</text>
</comment>
<evidence type="ECO:0008006" key="4">
    <source>
        <dbReference type="Google" id="ProtNLM"/>
    </source>
</evidence>
<accession>A0A5B3H5P4</accession>